<reference evidence="1" key="1">
    <citation type="journal article" date="2023" name="Science">
        <title>Genome structures resolve the early diversification of teleost fishes.</title>
        <authorList>
            <person name="Parey E."/>
            <person name="Louis A."/>
            <person name="Montfort J."/>
            <person name="Bouchez O."/>
            <person name="Roques C."/>
            <person name="Iampietro C."/>
            <person name="Lluch J."/>
            <person name="Castinel A."/>
            <person name="Donnadieu C."/>
            <person name="Desvignes T."/>
            <person name="Floi Bucao C."/>
            <person name="Jouanno E."/>
            <person name="Wen M."/>
            <person name="Mejri S."/>
            <person name="Dirks R."/>
            <person name="Jansen H."/>
            <person name="Henkel C."/>
            <person name="Chen W.J."/>
            <person name="Zahm M."/>
            <person name="Cabau C."/>
            <person name="Klopp C."/>
            <person name="Thompson A.W."/>
            <person name="Robinson-Rechavi M."/>
            <person name="Braasch I."/>
            <person name="Lecointre G."/>
            <person name="Bobe J."/>
            <person name="Postlethwait J.H."/>
            <person name="Berthelot C."/>
            <person name="Roest Crollius H."/>
            <person name="Guiguen Y."/>
        </authorList>
    </citation>
    <scope>NUCLEOTIDE SEQUENCE</scope>
    <source>
        <strain evidence="1">WJC10195</strain>
    </source>
</reference>
<dbReference type="AlphaFoldDB" id="A0A9Q1FJ92"/>
<proteinExistence type="predicted"/>
<keyword evidence="2" id="KW-1185">Reference proteome</keyword>
<organism evidence="1 2">
    <name type="scientific">Synaphobranchus kaupii</name>
    <name type="common">Kaup's arrowtooth eel</name>
    <dbReference type="NCBI Taxonomy" id="118154"/>
    <lineage>
        <taxon>Eukaryota</taxon>
        <taxon>Metazoa</taxon>
        <taxon>Chordata</taxon>
        <taxon>Craniata</taxon>
        <taxon>Vertebrata</taxon>
        <taxon>Euteleostomi</taxon>
        <taxon>Actinopterygii</taxon>
        <taxon>Neopterygii</taxon>
        <taxon>Teleostei</taxon>
        <taxon>Anguilliformes</taxon>
        <taxon>Synaphobranchidae</taxon>
        <taxon>Synaphobranchus</taxon>
    </lineage>
</organism>
<comment type="caution">
    <text evidence="1">The sequence shown here is derived from an EMBL/GenBank/DDBJ whole genome shotgun (WGS) entry which is preliminary data.</text>
</comment>
<evidence type="ECO:0000313" key="1">
    <source>
        <dbReference type="EMBL" id="KAJ8359878.1"/>
    </source>
</evidence>
<dbReference type="Proteomes" id="UP001152622">
    <property type="component" value="Chromosome 5"/>
</dbReference>
<dbReference type="EMBL" id="JAINUF010000005">
    <property type="protein sequence ID" value="KAJ8359878.1"/>
    <property type="molecule type" value="Genomic_DNA"/>
</dbReference>
<name>A0A9Q1FJ92_SYNKA</name>
<sequence>MHFGLLESEERRAPRGFRPAGDAGDPSERDFLQMLGFTPAVDLCADAGRAFVVMRLVDGYVAGGQRRVCGLNGNHWPISEERRAPRGFRPAGDAGDPSERDFLQMLGFTPAVDLCADAGRAFVVMRLVDGYVAGGQRRVCGLNGNHWPIRAVTQEAVVLEMAEPGSHSLWA</sequence>
<accession>A0A9Q1FJ92</accession>
<gene>
    <name evidence="1" type="ORF">SKAU_G00164030</name>
</gene>
<protein>
    <submittedName>
        <fullName evidence="1">Uncharacterized protein</fullName>
    </submittedName>
</protein>
<evidence type="ECO:0000313" key="2">
    <source>
        <dbReference type="Proteomes" id="UP001152622"/>
    </source>
</evidence>